<dbReference type="AlphaFoldDB" id="A0A3E5ANI3"/>
<gene>
    <name evidence="3" type="ORF">DWW89_06940</name>
    <name evidence="2" type="ORF">DXB72_08045</name>
</gene>
<organism evidence="2 4">
    <name type="scientific">Agathobacter rectalis</name>
    <dbReference type="NCBI Taxonomy" id="39491"/>
    <lineage>
        <taxon>Bacteria</taxon>
        <taxon>Bacillati</taxon>
        <taxon>Bacillota</taxon>
        <taxon>Clostridia</taxon>
        <taxon>Lachnospirales</taxon>
        <taxon>Lachnospiraceae</taxon>
        <taxon>Agathobacter</taxon>
    </lineage>
</organism>
<dbReference type="EMBL" id="QSUG01000006">
    <property type="protein sequence ID" value="RGN23312.1"/>
    <property type="molecule type" value="Genomic_DNA"/>
</dbReference>
<comment type="caution">
    <text evidence="2">The sequence shown here is derived from an EMBL/GenBank/DDBJ whole genome shotgun (WGS) entry which is preliminary data.</text>
</comment>
<feature type="signal peptide" evidence="1">
    <location>
        <begin position="1"/>
        <end position="28"/>
    </location>
</feature>
<dbReference type="RefSeq" id="WP_117690470.1">
    <property type="nucleotide sequence ID" value="NZ_QRIB01000013.1"/>
</dbReference>
<evidence type="ECO:0000313" key="5">
    <source>
        <dbReference type="Proteomes" id="UP000283765"/>
    </source>
</evidence>
<dbReference type="Proteomes" id="UP000283765">
    <property type="component" value="Unassembled WGS sequence"/>
</dbReference>
<reference evidence="4 5" key="1">
    <citation type="submission" date="2018-08" db="EMBL/GenBank/DDBJ databases">
        <title>A genome reference for cultivated species of the human gut microbiota.</title>
        <authorList>
            <person name="Zou Y."/>
            <person name="Xue W."/>
            <person name="Luo G."/>
        </authorList>
    </citation>
    <scope>NUCLEOTIDE SEQUENCE [LARGE SCALE GENOMIC DNA]</scope>
    <source>
        <strain evidence="3 5">AF17-27</strain>
        <strain evidence="2 4">OM05-6AA</strain>
    </source>
</reference>
<protein>
    <submittedName>
        <fullName evidence="2">Uncharacterized protein</fullName>
    </submittedName>
</protein>
<evidence type="ECO:0000313" key="4">
    <source>
        <dbReference type="Proteomes" id="UP000260970"/>
    </source>
</evidence>
<proteinExistence type="predicted"/>
<name>A0A3E5ANI3_9FIRM</name>
<evidence type="ECO:0000313" key="2">
    <source>
        <dbReference type="EMBL" id="RGN23312.1"/>
    </source>
</evidence>
<keyword evidence="1" id="KW-0732">Signal</keyword>
<feature type="chain" id="PRO_5036081520" evidence="1">
    <location>
        <begin position="29"/>
        <end position="217"/>
    </location>
</feature>
<evidence type="ECO:0000313" key="3">
    <source>
        <dbReference type="EMBL" id="RGU25695.1"/>
    </source>
</evidence>
<dbReference type="EMBL" id="QRXR01000009">
    <property type="protein sequence ID" value="RGU25695.1"/>
    <property type="molecule type" value="Genomic_DNA"/>
</dbReference>
<accession>A0A3E5ANI3</accession>
<sequence length="217" mass="25161">MRKKIISLSIAITLLLCTILHTSITVKAAEDELYRYRETLEKINEELGTHYSFPTQEQLKAENKSYNDLINFYTSMGINDFIKYVKKAYRNERLGIYSRLNYAQNMEDSISTVAYDKIQRFYYDSKWNNYFYIDSTLYSADGKERYASINHYGYNNSTYPCYKPTSMTHSKSSDCTEVTCIFKCVKYVAKNLIEGVTCTLKVTFRASSGNVYATTTA</sequence>
<evidence type="ECO:0000256" key="1">
    <source>
        <dbReference type="SAM" id="SignalP"/>
    </source>
</evidence>
<dbReference type="Proteomes" id="UP000260970">
    <property type="component" value="Unassembled WGS sequence"/>
</dbReference>